<dbReference type="PANTHER" id="PTHR43168:SF2">
    <property type="entry name" value="LARGE RIBOSOMAL SUBUNIT PROTEIN BL33C"/>
    <property type="match status" value="1"/>
</dbReference>
<dbReference type="InterPro" id="IPR001705">
    <property type="entry name" value="Ribosomal_bL33"/>
</dbReference>
<dbReference type="GO" id="GO:0005840">
    <property type="term" value="C:ribosome"/>
    <property type="evidence" value="ECO:0007669"/>
    <property type="project" value="UniProtKB-KW"/>
</dbReference>
<keyword evidence="2 5" id="KW-0689">Ribosomal protein</keyword>
<comment type="caution">
    <text evidence="7">The sequence shown here is derived from an EMBL/GenBank/DDBJ whole genome shotgun (WGS) entry which is preliminary data.</text>
</comment>
<dbReference type="Gene3D" id="2.20.28.120">
    <property type="entry name" value="Ribosomal protein L33"/>
    <property type="match status" value="1"/>
</dbReference>
<evidence type="ECO:0000256" key="1">
    <source>
        <dbReference type="ARBA" id="ARBA00007596"/>
    </source>
</evidence>
<dbReference type="InterPro" id="IPR018264">
    <property type="entry name" value="Ribosomal_bL33_CS"/>
</dbReference>
<evidence type="ECO:0000256" key="5">
    <source>
        <dbReference type="HAMAP-Rule" id="MF_00294"/>
    </source>
</evidence>
<evidence type="ECO:0000256" key="2">
    <source>
        <dbReference type="ARBA" id="ARBA00022980"/>
    </source>
</evidence>
<gene>
    <name evidence="5 7" type="primary">rpmG</name>
    <name evidence="7" type="ORF">F4Y08_01940</name>
</gene>
<dbReference type="HAMAP" id="MF_00294">
    <property type="entry name" value="Ribosomal_bL33"/>
    <property type="match status" value="1"/>
</dbReference>
<evidence type="ECO:0000256" key="6">
    <source>
        <dbReference type="SAM" id="MobiDB-lite"/>
    </source>
</evidence>
<keyword evidence="3 5" id="KW-0687">Ribonucleoprotein</keyword>
<dbReference type="GO" id="GO:1990904">
    <property type="term" value="C:ribonucleoprotein complex"/>
    <property type="evidence" value="ECO:0007669"/>
    <property type="project" value="UniProtKB-KW"/>
</dbReference>
<organism evidence="7">
    <name type="scientific">Caldilineaceae bacterium SB0662_bin_9</name>
    <dbReference type="NCBI Taxonomy" id="2605258"/>
    <lineage>
        <taxon>Bacteria</taxon>
        <taxon>Bacillati</taxon>
        <taxon>Chloroflexota</taxon>
        <taxon>Caldilineae</taxon>
        <taxon>Caldilineales</taxon>
        <taxon>Caldilineaceae</taxon>
    </lineage>
</organism>
<dbReference type="NCBIfam" id="NF001860">
    <property type="entry name" value="PRK00595.1"/>
    <property type="match status" value="1"/>
</dbReference>
<proteinExistence type="inferred from homology"/>
<dbReference type="PROSITE" id="PS00582">
    <property type="entry name" value="RIBOSOMAL_L33"/>
    <property type="match status" value="1"/>
</dbReference>
<dbReference type="PANTHER" id="PTHR43168">
    <property type="entry name" value="50S RIBOSOMAL PROTEIN L33, CHLOROPLASTIC"/>
    <property type="match status" value="1"/>
</dbReference>
<evidence type="ECO:0000313" key="7">
    <source>
        <dbReference type="EMBL" id="MYD89087.1"/>
    </source>
</evidence>
<dbReference type="GO" id="GO:0005737">
    <property type="term" value="C:cytoplasm"/>
    <property type="evidence" value="ECO:0007669"/>
    <property type="project" value="UniProtKB-ARBA"/>
</dbReference>
<feature type="region of interest" description="Disordered" evidence="6">
    <location>
        <begin position="1"/>
        <end position="31"/>
    </location>
</feature>
<dbReference type="AlphaFoldDB" id="A0A6B1DP63"/>
<dbReference type="SUPFAM" id="SSF57829">
    <property type="entry name" value="Zn-binding ribosomal proteins"/>
    <property type="match status" value="1"/>
</dbReference>
<reference evidence="7" key="1">
    <citation type="submission" date="2019-09" db="EMBL/GenBank/DDBJ databases">
        <title>Characterisation of the sponge microbiome using genome-centric metagenomics.</title>
        <authorList>
            <person name="Engelberts J.P."/>
            <person name="Robbins S.J."/>
            <person name="De Goeij J.M."/>
            <person name="Aranda M."/>
            <person name="Bell S.C."/>
            <person name="Webster N.S."/>
        </authorList>
    </citation>
    <scope>NUCLEOTIDE SEQUENCE</scope>
    <source>
        <strain evidence="7">SB0662_bin_9</strain>
    </source>
</reference>
<dbReference type="GO" id="GO:0006412">
    <property type="term" value="P:translation"/>
    <property type="evidence" value="ECO:0007669"/>
    <property type="project" value="UniProtKB-UniRule"/>
</dbReference>
<evidence type="ECO:0000256" key="3">
    <source>
        <dbReference type="ARBA" id="ARBA00023274"/>
    </source>
</evidence>
<dbReference type="Pfam" id="PF00471">
    <property type="entry name" value="Ribosomal_L33"/>
    <property type="match status" value="1"/>
</dbReference>
<protein>
    <recommendedName>
        <fullName evidence="4 5">Large ribosomal subunit protein bL33</fullName>
    </recommendedName>
</protein>
<dbReference type="EMBL" id="VXPY01000013">
    <property type="protein sequence ID" value="MYD89087.1"/>
    <property type="molecule type" value="Genomic_DNA"/>
</dbReference>
<name>A0A6B1DP63_9CHLR</name>
<dbReference type="GO" id="GO:0003735">
    <property type="term" value="F:structural constituent of ribosome"/>
    <property type="evidence" value="ECO:0007669"/>
    <property type="project" value="InterPro"/>
</dbReference>
<dbReference type="InterPro" id="IPR011332">
    <property type="entry name" value="Ribosomal_zn-bd"/>
</dbReference>
<accession>A0A6B1DP63</accession>
<dbReference type="NCBIfam" id="TIGR01023">
    <property type="entry name" value="rpmG_bact"/>
    <property type="match status" value="1"/>
</dbReference>
<comment type="similarity">
    <text evidence="1 5">Belongs to the bacterial ribosomal protein bL33 family.</text>
</comment>
<sequence>MAKKGKGARIQVTMKSTESSHRYLTEKNRRNNTSRLELRKFDPVLRRHVIYRESR</sequence>
<evidence type="ECO:0000256" key="4">
    <source>
        <dbReference type="ARBA" id="ARBA00035176"/>
    </source>
</evidence>
<dbReference type="InterPro" id="IPR038584">
    <property type="entry name" value="Ribosomal_bL33_sf"/>
</dbReference>
<feature type="compositionally biased region" description="Basic and acidic residues" evidence="6">
    <location>
        <begin position="18"/>
        <end position="29"/>
    </location>
</feature>